<reference evidence="1 4" key="1">
    <citation type="submission" date="2016-08" db="EMBL/GenBank/DDBJ databases">
        <title>Candidatus Dactylopiibacterium carminicum genome sequence.</title>
        <authorList>
            <person name="Ramirez-Puebla S.T."/>
            <person name="Ormeno-Orrillo E."/>
            <person name="Vera-Ponce De Leon A."/>
            <person name="Luis L."/>
            <person name="Sanchez-Flores A."/>
            <person name="Monica R."/>
            <person name="Martinez-Romero E."/>
        </authorList>
    </citation>
    <scope>NUCLEOTIDE SEQUENCE [LARGE SCALE GENOMIC DNA]</scope>
    <source>
        <strain evidence="1">END1</strain>
    </source>
</reference>
<organism evidence="2 3">
    <name type="scientific">Candidatus Dactylopiibacterium carminicum</name>
    <dbReference type="NCBI Taxonomy" id="857335"/>
    <lineage>
        <taxon>Bacteria</taxon>
        <taxon>Pseudomonadati</taxon>
        <taxon>Pseudomonadota</taxon>
        <taxon>Betaproteobacteria</taxon>
        <taxon>Rhodocyclales</taxon>
        <taxon>Rhodocyclaceae</taxon>
        <taxon>Candidatus Dactylopiibacterium</taxon>
    </lineage>
</organism>
<name>A0A272ERZ6_9RHOO</name>
<sequence>MSLKADLYLSLRTEPDPVSLRRLYALPEQLLDAEVVEFALQRRRAACRNESLPAGLQTIRVLGWGLLVNGALQLEVRAGSAERDALTDLFDSVPENSRLQLWQREPVGLATINARAMSYDLTGGRHWLAALNRTNVLAERVGMPEPLPLLAQAAVFGIQLPPGRNEAMQIRQELAMVALLHARLLRLEGDSNKAQALLLGLSRASERDPALRGFSVGLKEQLPA</sequence>
<evidence type="ECO:0000313" key="2">
    <source>
        <dbReference type="EMBL" id="PAS92806.1"/>
    </source>
</evidence>
<evidence type="ECO:0000313" key="3">
    <source>
        <dbReference type="Proteomes" id="UP000216107"/>
    </source>
</evidence>
<gene>
    <name evidence="1" type="ORF">BGI27_10870</name>
    <name evidence="2" type="ORF">CGU29_10060</name>
</gene>
<comment type="caution">
    <text evidence="2">The sequence shown here is derived from an EMBL/GenBank/DDBJ whole genome shotgun (WGS) entry which is preliminary data.</text>
</comment>
<accession>A0A272ERZ6</accession>
<dbReference type="EMBL" id="NMRN01000029">
    <property type="protein sequence ID" value="PAS92806.1"/>
    <property type="molecule type" value="Genomic_DNA"/>
</dbReference>
<evidence type="ECO:0000313" key="4">
    <source>
        <dbReference type="Proteomes" id="UP000623509"/>
    </source>
</evidence>
<dbReference type="Proteomes" id="UP000623509">
    <property type="component" value="Unassembled WGS sequence"/>
</dbReference>
<dbReference type="AlphaFoldDB" id="A0A272ERZ6"/>
<dbReference type="EMBL" id="MDUX01000034">
    <property type="protein sequence ID" value="KAF7598895.1"/>
    <property type="molecule type" value="Genomic_DNA"/>
</dbReference>
<keyword evidence="4" id="KW-1185">Reference proteome</keyword>
<evidence type="ECO:0000313" key="1">
    <source>
        <dbReference type="EMBL" id="KAF7598895.1"/>
    </source>
</evidence>
<dbReference type="Proteomes" id="UP000216107">
    <property type="component" value="Unassembled WGS sequence"/>
</dbReference>
<reference evidence="2 3" key="2">
    <citation type="submission" date="2017-07" db="EMBL/GenBank/DDBJ databases">
        <title>Candidatus Dactylopiibacterium carminicum, a nitrogen-fixing symbiont of the cochineal insect Dactylopius coccus and Dactylopius opuntiae (Hemiptera: Coccoidea: Dactylopiidae).</title>
        <authorList>
            <person name="Vera A."/>
        </authorList>
    </citation>
    <scope>NUCLEOTIDE SEQUENCE [LARGE SCALE GENOMIC DNA]</scope>
    <source>
        <strain evidence="2 3">NFDCM</strain>
    </source>
</reference>
<proteinExistence type="predicted"/>
<protein>
    <submittedName>
        <fullName evidence="2">Uncharacterized protein</fullName>
    </submittedName>
</protein>